<dbReference type="Gene3D" id="1.10.357.10">
    <property type="entry name" value="Tetracycline Repressor, domain 2"/>
    <property type="match status" value="1"/>
</dbReference>
<dbReference type="Gene3D" id="1.10.10.60">
    <property type="entry name" value="Homeodomain-like"/>
    <property type="match status" value="1"/>
</dbReference>
<keyword evidence="1" id="KW-0805">Transcription regulation</keyword>
<organism evidence="6 7">
    <name type="scientific">Neobacillus notoginsengisoli</name>
    <dbReference type="NCBI Taxonomy" id="1578198"/>
    <lineage>
        <taxon>Bacteria</taxon>
        <taxon>Bacillati</taxon>
        <taxon>Bacillota</taxon>
        <taxon>Bacilli</taxon>
        <taxon>Bacillales</taxon>
        <taxon>Bacillaceae</taxon>
        <taxon>Neobacillus</taxon>
    </lineage>
</organism>
<dbReference type="OrthoDB" id="71867at2"/>
<dbReference type="Pfam" id="PF13305">
    <property type="entry name" value="TetR_C_33"/>
    <property type="match status" value="1"/>
</dbReference>
<dbReference type="SUPFAM" id="SSF48498">
    <property type="entry name" value="Tetracyclin repressor-like, C-terminal domain"/>
    <property type="match status" value="1"/>
</dbReference>
<dbReference type="InterPro" id="IPR009057">
    <property type="entry name" value="Homeodomain-like_sf"/>
</dbReference>
<dbReference type="AlphaFoldDB" id="A0A417YVP2"/>
<evidence type="ECO:0000259" key="5">
    <source>
        <dbReference type="PROSITE" id="PS50977"/>
    </source>
</evidence>
<evidence type="ECO:0000256" key="1">
    <source>
        <dbReference type="ARBA" id="ARBA00023015"/>
    </source>
</evidence>
<sequence>MSPRRKVAVDKEKIILAAVELADGRGFEEVTLANLAKALSIKPPSLYNHIDGLPGVKKELAIYGINELYNALERAIETQREHEPILALSFAYADFAGRRPGIYEATFNAPDPADRDVQAAGSKIVSLVLDSISSYSLGEKEALHAVRGLRSMIHGFCSLEQKGGFGLNLDVNESLAFMVATFLDGLTSKK</sequence>
<accession>A0A417YVP2</accession>
<dbReference type="GO" id="GO:0003677">
    <property type="term" value="F:DNA binding"/>
    <property type="evidence" value="ECO:0007669"/>
    <property type="project" value="UniProtKB-UniRule"/>
</dbReference>
<keyword evidence="7" id="KW-1185">Reference proteome</keyword>
<dbReference type="InterPro" id="IPR025996">
    <property type="entry name" value="MT1864/Rv1816-like_C"/>
</dbReference>
<dbReference type="Proteomes" id="UP000284416">
    <property type="component" value="Unassembled WGS sequence"/>
</dbReference>
<dbReference type="PROSITE" id="PS50977">
    <property type="entry name" value="HTH_TETR_2"/>
    <property type="match status" value="1"/>
</dbReference>
<evidence type="ECO:0000313" key="6">
    <source>
        <dbReference type="EMBL" id="RHW41493.1"/>
    </source>
</evidence>
<feature type="domain" description="HTH tetR-type" evidence="5">
    <location>
        <begin position="8"/>
        <end position="68"/>
    </location>
</feature>
<dbReference type="Pfam" id="PF00440">
    <property type="entry name" value="TetR_N"/>
    <property type="match status" value="1"/>
</dbReference>
<evidence type="ECO:0000256" key="4">
    <source>
        <dbReference type="PROSITE-ProRule" id="PRU00335"/>
    </source>
</evidence>
<reference evidence="6 7" key="1">
    <citation type="journal article" date="2017" name="Int. J. Syst. Evol. Microbiol.">
        <title>Bacillus notoginsengisoli sp. nov., a novel bacterium isolated from the rhizosphere of Panax notoginseng.</title>
        <authorList>
            <person name="Zhang M.Y."/>
            <person name="Cheng J."/>
            <person name="Cai Y."/>
            <person name="Zhang T.Y."/>
            <person name="Wu Y.Y."/>
            <person name="Manikprabhu D."/>
            <person name="Li W.J."/>
            <person name="Zhang Y.X."/>
        </authorList>
    </citation>
    <scope>NUCLEOTIDE SEQUENCE [LARGE SCALE GENOMIC DNA]</scope>
    <source>
        <strain evidence="6 7">JCM 30743</strain>
    </source>
</reference>
<dbReference type="SUPFAM" id="SSF46689">
    <property type="entry name" value="Homeodomain-like"/>
    <property type="match status" value="1"/>
</dbReference>
<comment type="caution">
    <text evidence="6">The sequence shown here is derived from an EMBL/GenBank/DDBJ whole genome shotgun (WGS) entry which is preliminary data.</text>
</comment>
<evidence type="ECO:0000256" key="2">
    <source>
        <dbReference type="ARBA" id="ARBA00023125"/>
    </source>
</evidence>
<evidence type="ECO:0000256" key="3">
    <source>
        <dbReference type="ARBA" id="ARBA00023163"/>
    </source>
</evidence>
<evidence type="ECO:0000313" key="7">
    <source>
        <dbReference type="Proteomes" id="UP000284416"/>
    </source>
</evidence>
<proteinExistence type="predicted"/>
<dbReference type="InterPro" id="IPR036271">
    <property type="entry name" value="Tet_transcr_reg_TetR-rel_C_sf"/>
</dbReference>
<protein>
    <submittedName>
        <fullName evidence="6">TetR/AcrR family transcriptional regulator</fullName>
    </submittedName>
</protein>
<keyword evidence="3" id="KW-0804">Transcription</keyword>
<dbReference type="RefSeq" id="WP_118920077.1">
    <property type="nucleotide sequence ID" value="NZ_QWEG01000004.1"/>
</dbReference>
<dbReference type="EMBL" id="QWEG01000004">
    <property type="protein sequence ID" value="RHW41493.1"/>
    <property type="molecule type" value="Genomic_DNA"/>
</dbReference>
<gene>
    <name evidence="6" type="ORF">D1B31_07155</name>
</gene>
<keyword evidence="2 4" id="KW-0238">DNA-binding</keyword>
<feature type="DNA-binding region" description="H-T-H motif" evidence="4">
    <location>
        <begin position="31"/>
        <end position="50"/>
    </location>
</feature>
<dbReference type="InterPro" id="IPR001647">
    <property type="entry name" value="HTH_TetR"/>
</dbReference>
<name>A0A417YVP2_9BACI</name>